<dbReference type="Proteomes" id="UP001499843">
    <property type="component" value="Unassembled WGS sequence"/>
</dbReference>
<gene>
    <name evidence="2" type="ORF">GCM10009850_047900</name>
</gene>
<comment type="caution">
    <text evidence="2">The sequence shown here is derived from an EMBL/GenBank/DDBJ whole genome shotgun (WGS) entry which is preliminary data.</text>
</comment>
<accession>A0ABN3CIU2</accession>
<reference evidence="2 3" key="1">
    <citation type="journal article" date="2019" name="Int. J. Syst. Evol. Microbiol.">
        <title>The Global Catalogue of Microorganisms (GCM) 10K type strain sequencing project: providing services to taxonomists for standard genome sequencing and annotation.</title>
        <authorList>
            <consortium name="The Broad Institute Genomics Platform"/>
            <consortium name="The Broad Institute Genome Sequencing Center for Infectious Disease"/>
            <person name="Wu L."/>
            <person name="Ma J."/>
        </authorList>
    </citation>
    <scope>NUCLEOTIDE SEQUENCE [LARGE SCALE GENOMIC DNA]</scope>
    <source>
        <strain evidence="2 3">JCM 16114</strain>
    </source>
</reference>
<protein>
    <submittedName>
        <fullName evidence="2">Uncharacterized protein</fullName>
    </submittedName>
</protein>
<feature type="region of interest" description="Disordered" evidence="1">
    <location>
        <begin position="30"/>
        <end position="55"/>
    </location>
</feature>
<dbReference type="EMBL" id="BAAAQX010000012">
    <property type="protein sequence ID" value="GAA2209332.1"/>
    <property type="molecule type" value="Genomic_DNA"/>
</dbReference>
<proteinExistence type="predicted"/>
<name>A0ABN3CIU2_9ACTN</name>
<keyword evidence="3" id="KW-1185">Reference proteome</keyword>
<sequence length="94" mass="10956">MRRYLTVTFHTGAKRFALRFLCTPAEPASPVHPRVRGTRIGLGSGRDEDQNAMHPEEKVKRSRWWWLPGTAAAVASFARLAYEVLRDHHFLRWR</sequence>
<organism evidence="2 3">
    <name type="scientific">Nonomuraea monospora</name>
    <dbReference type="NCBI Taxonomy" id="568818"/>
    <lineage>
        <taxon>Bacteria</taxon>
        <taxon>Bacillati</taxon>
        <taxon>Actinomycetota</taxon>
        <taxon>Actinomycetes</taxon>
        <taxon>Streptosporangiales</taxon>
        <taxon>Streptosporangiaceae</taxon>
        <taxon>Nonomuraea</taxon>
    </lineage>
</organism>
<feature type="compositionally biased region" description="Basic and acidic residues" evidence="1">
    <location>
        <begin position="45"/>
        <end position="55"/>
    </location>
</feature>
<evidence type="ECO:0000313" key="2">
    <source>
        <dbReference type="EMBL" id="GAA2209332.1"/>
    </source>
</evidence>
<evidence type="ECO:0000256" key="1">
    <source>
        <dbReference type="SAM" id="MobiDB-lite"/>
    </source>
</evidence>
<evidence type="ECO:0000313" key="3">
    <source>
        <dbReference type="Proteomes" id="UP001499843"/>
    </source>
</evidence>